<proteinExistence type="predicted"/>
<feature type="domain" description="RNA polymerase sigma-70 region 2" evidence="7">
    <location>
        <begin position="29"/>
        <end position="101"/>
    </location>
</feature>
<evidence type="ECO:0000313" key="9">
    <source>
        <dbReference type="EMBL" id="ALS75356.1"/>
    </source>
</evidence>
<organism evidence="9 10">
    <name type="scientific">Planococcus rifietoensis</name>
    <dbReference type="NCBI Taxonomy" id="200991"/>
    <lineage>
        <taxon>Bacteria</taxon>
        <taxon>Bacillati</taxon>
        <taxon>Bacillota</taxon>
        <taxon>Bacilli</taxon>
        <taxon>Bacillales</taxon>
        <taxon>Caryophanaceae</taxon>
        <taxon>Planococcus</taxon>
    </lineage>
</organism>
<dbReference type="InterPro" id="IPR014284">
    <property type="entry name" value="RNA_pol_sigma-70_dom"/>
</dbReference>
<evidence type="ECO:0000256" key="4">
    <source>
        <dbReference type="ARBA" id="ARBA00023163"/>
    </source>
</evidence>
<dbReference type="InterPro" id="IPR012845">
    <property type="entry name" value="RNA_pol_sigma_FliA_WhiG"/>
</dbReference>
<dbReference type="GO" id="GO:0016987">
    <property type="term" value="F:sigma factor activity"/>
    <property type="evidence" value="ECO:0007669"/>
    <property type="project" value="UniProtKB-KW"/>
</dbReference>
<dbReference type="GO" id="GO:0003677">
    <property type="term" value="F:DNA binding"/>
    <property type="evidence" value="ECO:0007669"/>
    <property type="project" value="UniProtKB-KW"/>
</dbReference>
<dbReference type="CDD" id="cd06171">
    <property type="entry name" value="Sigma70_r4"/>
    <property type="match status" value="1"/>
</dbReference>
<dbReference type="PRINTS" id="PR00046">
    <property type="entry name" value="SIGMA70FCT"/>
</dbReference>
<dbReference type="STRING" id="200991.AUC31_09035"/>
<feature type="domain" description="RNA polymerase sigma-70 region 4" evidence="8">
    <location>
        <begin position="194"/>
        <end position="241"/>
    </location>
</feature>
<dbReference type="Pfam" id="PF04539">
    <property type="entry name" value="Sigma70_r3"/>
    <property type="match status" value="1"/>
</dbReference>
<dbReference type="PANTHER" id="PTHR30385:SF7">
    <property type="entry name" value="RNA POLYMERASE SIGMA FACTOR FLIA"/>
    <property type="match status" value="1"/>
</dbReference>
<dbReference type="Pfam" id="PF04545">
    <property type="entry name" value="Sigma70_r4"/>
    <property type="match status" value="1"/>
</dbReference>
<evidence type="ECO:0000259" key="8">
    <source>
        <dbReference type="Pfam" id="PF04545"/>
    </source>
</evidence>
<dbReference type="GO" id="GO:0006352">
    <property type="term" value="P:DNA-templated transcription initiation"/>
    <property type="evidence" value="ECO:0007669"/>
    <property type="project" value="InterPro"/>
</dbReference>
<keyword evidence="2" id="KW-0731">Sigma factor</keyword>
<dbReference type="AlphaFoldDB" id="A0A0U2Z876"/>
<evidence type="ECO:0000259" key="7">
    <source>
        <dbReference type="Pfam" id="PF04542"/>
    </source>
</evidence>
<dbReference type="Gene3D" id="1.10.1740.10">
    <property type="match status" value="1"/>
</dbReference>
<dbReference type="Pfam" id="PF04542">
    <property type="entry name" value="Sigma70_r2"/>
    <property type="match status" value="1"/>
</dbReference>
<dbReference type="SUPFAM" id="SSF88659">
    <property type="entry name" value="Sigma3 and sigma4 domains of RNA polymerase sigma factors"/>
    <property type="match status" value="2"/>
</dbReference>
<dbReference type="InterPro" id="IPR007630">
    <property type="entry name" value="RNA_pol_sigma70_r4"/>
</dbReference>
<keyword evidence="3" id="KW-0238">DNA-binding</keyword>
<accession>A0A0U2Z876</accession>
<dbReference type="InterPro" id="IPR007627">
    <property type="entry name" value="RNA_pol_sigma70_r2"/>
</dbReference>
<dbReference type="NCBIfam" id="TIGR02479">
    <property type="entry name" value="FliA_WhiG"/>
    <property type="match status" value="1"/>
</dbReference>
<dbReference type="InterPro" id="IPR013324">
    <property type="entry name" value="RNA_pol_sigma_r3/r4-like"/>
</dbReference>
<keyword evidence="4" id="KW-0804">Transcription</keyword>
<dbReference type="InterPro" id="IPR007624">
    <property type="entry name" value="RNA_pol_sigma70_r3"/>
</dbReference>
<dbReference type="NCBIfam" id="TIGR02937">
    <property type="entry name" value="sigma70-ECF"/>
    <property type="match status" value="1"/>
</dbReference>
<evidence type="ECO:0000256" key="1">
    <source>
        <dbReference type="ARBA" id="ARBA00023015"/>
    </source>
</evidence>
<dbReference type="OrthoDB" id="9799825at2"/>
<dbReference type="Proteomes" id="UP000067683">
    <property type="component" value="Chromosome"/>
</dbReference>
<dbReference type="InterPro" id="IPR000943">
    <property type="entry name" value="RNA_pol_sigma70"/>
</dbReference>
<name>A0A0U2Z876_9BACL</name>
<protein>
    <submittedName>
        <fullName evidence="9">RNA polymerase subunit sigma</fullName>
    </submittedName>
</protein>
<dbReference type="Gene3D" id="1.20.140.160">
    <property type="match status" value="1"/>
</dbReference>
<dbReference type="KEGG" id="prt:AUC31_09035"/>
<evidence type="ECO:0000256" key="3">
    <source>
        <dbReference type="ARBA" id="ARBA00023125"/>
    </source>
</evidence>
<evidence type="ECO:0000259" key="6">
    <source>
        <dbReference type="Pfam" id="PF04539"/>
    </source>
</evidence>
<keyword evidence="10" id="KW-1185">Reference proteome</keyword>
<feature type="region of interest" description="Disordered" evidence="5">
    <location>
        <begin position="164"/>
        <end position="185"/>
    </location>
</feature>
<dbReference type="RefSeq" id="WP_058382063.1">
    <property type="nucleotide sequence ID" value="NZ_CP013659.2"/>
</dbReference>
<keyword evidence="1" id="KW-0805">Transcription regulation</keyword>
<dbReference type="GO" id="GO:0003899">
    <property type="term" value="F:DNA-directed RNA polymerase activity"/>
    <property type="evidence" value="ECO:0007669"/>
    <property type="project" value="InterPro"/>
</dbReference>
<evidence type="ECO:0000313" key="10">
    <source>
        <dbReference type="Proteomes" id="UP000067683"/>
    </source>
</evidence>
<feature type="domain" description="RNA polymerase sigma-70 region 3" evidence="6">
    <location>
        <begin position="109"/>
        <end position="163"/>
    </location>
</feature>
<dbReference type="InterPro" id="IPR013325">
    <property type="entry name" value="RNA_pol_sigma_r2"/>
</dbReference>
<evidence type="ECO:0000256" key="5">
    <source>
        <dbReference type="SAM" id="MobiDB-lite"/>
    </source>
</evidence>
<gene>
    <name evidence="9" type="ORF">AUC31_09035</name>
</gene>
<evidence type="ECO:0000256" key="2">
    <source>
        <dbReference type="ARBA" id="ARBA00023082"/>
    </source>
</evidence>
<dbReference type="PANTHER" id="PTHR30385">
    <property type="entry name" value="SIGMA FACTOR F FLAGELLAR"/>
    <property type="match status" value="1"/>
</dbReference>
<reference evidence="9" key="1">
    <citation type="submission" date="2016-01" db="EMBL/GenBank/DDBJ databases">
        <title>Complete genome of Planococcus rifietoensis type strain M8.</title>
        <authorList>
            <person name="See-Too W.S."/>
        </authorList>
    </citation>
    <scope>NUCLEOTIDE SEQUENCE [LARGE SCALE GENOMIC DNA]</scope>
    <source>
        <strain evidence="9">M8</strain>
    </source>
</reference>
<dbReference type="EMBL" id="CP013659">
    <property type="protein sequence ID" value="ALS75356.1"/>
    <property type="molecule type" value="Genomic_DNA"/>
</dbReference>
<sequence>MVNQKLSNAELAQWGNWQQHRDQDAGDYLVAKYLPLVDYVIQRFLISLPKTVDKDEVRSYAYEGLLDALDKFKPEKDWKFETYAAWRIKGAIIDGLRKSDWLPRSLRDKVKKIEKAYAELEQQKGESASDQEVSEYLGMTPAELNRAVSEAALSAMLSMDDDQASVEERMPRASSGSPERELSGQMTKEALAKAIATLPEKEKLTVSLCYFEEMKLTEIAEILGLSVSRVSQLHSKAMLRLHAAMLSVHEHY</sequence>
<dbReference type="SUPFAM" id="SSF88946">
    <property type="entry name" value="Sigma2 domain of RNA polymerase sigma factors"/>
    <property type="match status" value="1"/>
</dbReference>
<dbReference type="PIRSF" id="PIRSF000770">
    <property type="entry name" value="RNA_pol_sigma-SigE/K"/>
    <property type="match status" value="1"/>
</dbReference>